<organism evidence="2 3">
    <name type="scientific">Candidatus Ryanbacteria bacterium RIFCSPLOWO2_12_FULL_47_9c</name>
    <dbReference type="NCBI Taxonomy" id="1802131"/>
    <lineage>
        <taxon>Bacteria</taxon>
        <taxon>Candidatus Ryaniibacteriota</taxon>
    </lineage>
</organism>
<dbReference type="PANTHER" id="PTHR42702:SF1">
    <property type="entry name" value="REGULATORY PROTEIN FOR BETA-LACTAMASE"/>
    <property type="match status" value="1"/>
</dbReference>
<dbReference type="Pfam" id="PF03819">
    <property type="entry name" value="MazG"/>
    <property type="match status" value="1"/>
</dbReference>
<evidence type="ECO:0000313" key="3">
    <source>
        <dbReference type="Proteomes" id="UP000178996"/>
    </source>
</evidence>
<dbReference type="SUPFAM" id="SSF101386">
    <property type="entry name" value="all-alpha NTP pyrophosphatases"/>
    <property type="match status" value="1"/>
</dbReference>
<accession>A0A1G2H5W3</accession>
<name>A0A1G2H5W3_9BACT</name>
<proteinExistence type="predicted"/>
<dbReference type="EMBL" id="MHOB01000020">
    <property type="protein sequence ID" value="OGZ57601.1"/>
    <property type="molecule type" value="Genomic_DNA"/>
</dbReference>
<protein>
    <recommendedName>
        <fullName evidence="1">NTP pyrophosphohydrolase MazG-like domain-containing protein</fullName>
    </recommendedName>
</protein>
<dbReference type="Proteomes" id="UP000178996">
    <property type="component" value="Unassembled WGS sequence"/>
</dbReference>
<dbReference type="InterPro" id="IPR004518">
    <property type="entry name" value="MazG-like_dom"/>
</dbReference>
<evidence type="ECO:0000259" key="1">
    <source>
        <dbReference type="Pfam" id="PF03819"/>
    </source>
</evidence>
<sequence length="209" mass="23622">MYSLPDDQLYSIYDLLAHQQRFAMRALKGIRKGDHEKLKINLLIAFSWLMAIANRFHIDVDDAVWQRFPMLCSYCSKKPCACKKVKPTSRRKLVIIKNARPPTLAGFQEMFVAIYPPGRRTLSDAGIHLAEEMGEVSEAVHNFLGQHRSGQLQSIKQEIADFVSCVFGIANSARINIAAELAKMFSHNCHVCHKAPCVCSFSKVARLRT</sequence>
<evidence type="ECO:0000313" key="2">
    <source>
        <dbReference type="EMBL" id="OGZ57601.1"/>
    </source>
</evidence>
<comment type="caution">
    <text evidence="2">The sequence shown here is derived from an EMBL/GenBank/DDBJ whole genome shotgun (WGS) entry which is preliminary data.</text>
</comment>
<reference evidence="2 3" key="1">
    <citation type="journal article" date="2016" name="Nat. Commun.">
        <title>Thousands of microbial genomes shed light on interconnected biogeochemical processes in an aquifer system.</title>
        <authorList>
            <person name="Anantharaman K."/>
            <person name="Brown C.T."/>
            <person name="Hug L.A."/>
            <person name="Sharon I."/>
            <person name="Castelle C.J."/>
            <person name="Probst A.J."/>
            <person name="Thomas B.C."/>
            <person name="Singh A."/>
            <person name="Wilkins M.J."/>
            <person name="Karaoz U."/>
            <person name="Brodie E.L."/>
            <person name="Williams K.H."/>
            <person name="Hubbard S.S."/>
            <person name="Banfield J.F."/>
        </authorList>
    </citation>
    <scope>NUCLEOTIDE SEQUENCE [LARGE SCALE GENOMIC DNA]</scope>
</reference>
<gene>
    <name evidence="2" type="ORF">A3G60_00060</name>
</gene>
<dbReference type="PANTHER" id="PTHR42702">
    <property type="entry name" value="NUCLEOTIDE PYROPHOSPHOHYDROLASE"/>
    <property type="match status" value="1"/>
</dbReference>
<feature type="domain" description="NTP pyrophosphohydrolase MazG-like" evidence="1">
    <location>
        <begin position="128"/>
        <end position="188"/>
    </location>
</feature>
<dbReference type="Gene3D" id="1.10.287.1080">
    <property type="entry name" value="MazG-like"/>
    <property type="match status" value="1"/>
</dbReference>
<dbReference type="AlphaFoldDB" id="A0A1G2H5W3"/>